<evidence type="ECO:0000313" key="16">
    <source>
        <dbReference type="EMBL" id="THH03595.1"/>
    </source>
</evidence>
<evidence type="ECO:0000256" key="9">
    <source>
        <dbReference type="ARBA" id="ARBA00022741"/>
    </source>
</evidence>
<evidence type="ECO:0000256" key="13">
    <source>
        <dbReference type="SAM" id="MobiDB-lite"/>
    </source>
</evidence>
<feature type="region of interest" description="Disordered" evidence="13">
    <location>
        <begin position="164"/>
        <end position="250"/>
    </location>
</feature>
<evidence type="ECO:0000256" key="2">
    <source>
        <dbReference type="ARBA" id="ARBA00010113"/>
    </source>
</evidence>
<keyword evidence="5" id="KW-0808">Transferase</keyword>
<sequence>KSTALYNRRHAKILTTLTSLFTSSYVLHWHDYFPPELRLRHPPSFDGRIVLYPSAREVKDYFAWRQADSEVFRLPLSRLPSIEPEHETKFFPFRTVVAHINNLYNTAFWALVQQGGQSTKQAHETLRGTVSSQKHEMLFSRFGINYNVLPERFRKGSVFVREEIQDEEPSAVTGTSDPLDNPSSMVETGSRESAAIEPEAPAPSPRDEQSEHDLISDEHARDKGSKKVQKRLKKSKKEKKGKNGEKGARTRVVLMHCDIIGDAFWNERAYLLEA</sequence>
<evidence type="ECO:0000256" key="5">
    <source>
        <dbReference type="ARBA" id="ARBA00022679"/>
    </source>
</evidence>
<dbReference type="GO" id="GO:0000287">
    <property type="term" value="F:magnesium ion binding"/>
    <property type="evidence" value="ECO:0007669"/>
    <property type="project" value="InterPro"/>
</dbReference>
<dbReference type="PANTHER" id="PTHR12729">
    <property type="entry name" value="TRNA(HIS) GUANYLYLTRANSFERASE-RELATED"/>
    <property type="match status" value="1"/>
</dbReference>
<dbReference type="PANTHER" id="PTHR12729:SF6">
    <property type="entry name" value="TRNA(HIS) GUANYLYLTRANSFERASE-RELATED"/>
    <property type="match status" value="1"/>
</dbReference>
<dbReference type="InterPro" id="IPR025845">
    <property type="entry name" value="Thg1_C_dom"/>
</dbReference>
<accession>A0A4S4KXR6</accession>
<protein>
    <recommendedName>
        <fullName evidence="4">tRNA(His) guanylyltransferase</fullName>
        <ecNumber evidence="3">2.7.7.79</ecNumber>
    </recommendedName>
    <alternativeName>
        <fullName evidence="12">tRNA-histidine guanylyltransferase</fullName>
    </alternativeName>
</protein>
<comment type="caution">
    <text evidence="16">The sequence shown here is derived from an EMBL/GenBank/DDBJ whole genome shotgun (WGS) entry which is preliminary data.</text>
</comment>
<gene>
    <name evidence="16" type="ORF">EW146_g10386</name>
</gene>
<organism evidence="16 17">
    <name type="scientific">Bondarzewia mesenterica</name>
    <dbReference type="NCBI Taxonomy" id="1095465"/>
    <lineage>
        <taxon>Eukaryota</taxon>
        <taxon>Fungi</taxon>
        <taxon>Dikarya</taxon>
        <taxon>Basidiomycota</taxon>
        <taxon>Agaricomycotina</taxon>
        <taxon>Agaricomycetes</taxon>
        <taxon>Russulales</taxon>
        <taxon>Bondarzewiaceae</taxon>
        <taxon>Bondarzewia</taxon>
    </lineage>
</organism>
<feature type="non-terminal residue" evidence="16">
    <location>
        <position position="1"/>
    </location>
</feature>
<keyword evidence="7" id="KW-0548">Nucleotidyltransferase</keyword>
<dbReference type="Pfam" id="PF14413">
    <property type="entry name" value="Thg1C"/>
    <property type="match status" value="1"/>
</dbReference>
<dbReference type="EMBL" id="SGPL01001306">
    <property type="protein sequence ID" value="THH03595.1"/>
    <property type="molecule type" value="Genomic_DNA"/>
</dbReference>
<dbReference type="OrthoDB" id="62560at2759"/>
<dbReference type="AlphaFoldDB" id="A0A4S4KXR6"/>
<evidence type="ECO:0000256" key="12">
    <source>
        <dbReference type="ARBA" id="ARBA00032480"/>
    </source>
</evidence>
<dbReference type="GO" id="GO:0005525">
    <property type="term" value="F:GTP binding"/>
    <property type="evidence" value="ECO:0007669"/>
    <property type="project" value="UniProtKB-KW"/>
</dbReference>
<feature type="domain" description="tRNAHis guanylyltransferase catalytic" evidence="14">
    <location>
        <begin position="2"/>
        <end position="53"/>
    </location>
</feature>
<dbReference type="Proteomes" id="UP000310158">
    <property type="component" value="Unassembled WGS sequence"/>
</dbReference>
<dbReference type="InterPro" id="IPR007537">
    <property type="entry name" value="tRNAHis_GuaTrfase_Thg1"/>
</dbReference>
<dbReference type="InterPro" id="IPR038469">
    <property type="entry name" value="tRNAHis_GuaTrfase_Thg1_sf"/>
</dbReference>
<evidence type="ECO:0000256" key="3">
    <source>
        <dbReference type="ARBA" id="ARBA00012511"/>
    </source>
</evidence>
<feature type="domain" description="Thg1 C-terminal" evidence="15">
    <location>
        <begin position="90"/>
        <end position="261"/>
    </location>
</feature>
<keyword evidence="10" id="KW-0460">Magnesium</keyword>
<evidence type="ECO:0000256" key="1">
    <source>
        <dbReference type="ARBA" id="ARBA00001946"/>
    </source>
</evidence>
<comment type="similarity">
    <text evidence="2">Belongs to the tRNA(His) guanylyltransferase family.</text>
</comment>
<feature type="compositionally biased region" description="Polar residues" evidence="13">
    <location>
        <begin position="172"/>
        <end position="187"/>
    </location>
</feature>
<evidence type="ECO:0000256" key="11">
    <source>
        <dbReference type="ARBA" id="ARBA00023134"/>
    </source>
</evidence>
<evidence type="ECO:0000256" key="4">
    <source>
        <dbReference type="ARBA" id="ARBA00015443"/>
    </source>
</evidence>
<evidence type="ECO:0000256" key="8">
    <source>
        <dbReference type="ARBA" id="ARBA00022723"/>
    </source>
</evidence>
<feature type="compositionally biased region" description="Basic residues" evidence="13">
    <location>
        <begin position="226"/>
        <end position="240"/>
    </location>
</feature>
<comment type="cofactor">
    <cofactor evidence="1">
        <name>Mg(2+)</name>
        <dbReference type="ChEBI" id="CHEBI:18420"/>
    </cofactor>
</comment>
<evidence type="ECO:0000259" key="14">
    <source>
        <dbReference type="Pfam" id="PF04446"/>
    </source>
</evidence>
<keyword evidence="6" id="KW-0819">tRNA processing</keyword>
<evidence type="ECO:0000313" key="17">
    <source>
        <dbReference type="Proteomes" id="UP000310158"/>
    </source>
</evidence>
<dbReference type="Gene3D" id="3.30.70.3000">
    <property type="match status" value="1"/>
</dbReference>
<feature type="compositionally biased region" description="Basic and acidic residues" evidence="13">
    <location>
        <begin position="205"/>
        <end position="225"/>
    </location>
</feature>
<dbReference type="InterPro" id="IPR024956">
    <property type="entry name" value="tRNAHis_GuaTrfase_cat"/>
</dbReference>
<dbReference type="Pfam" id="PF04446">
    <property type="entry name" value="Thg1"/>
    <property type="match status" value="1"/>
</dbReference>
<dbReference type="GO" id="GO:0008193">
    <property type="term" value="F:tRNA guanylyltransferase activity"/>
    <property type="evidence" value="ECO:0007669"/>
    <property type="project" value="UniProtKB-EC"/>
</dbReference>
<name>A0A4S4KXR6_9AGAM</name>
<keyword evidence="11" id="KW-0342">GTP-binding</keyword>
<evidence type="ECO:0000256" key="10">
    <source>
        <dbReference type="ARBA" id="ARBA00022842"/>
    </source>
</evidence>
<reference evidence="16 17" key="1">
    <citation type="submission" date="2019-02" db="EMBL/GenBank/DDBJ databases">
        <title>Genome sequencing of the rare red list fungi Bondarzewia mesenterica.</title>
        <authorList>
            <person name="Buettner E."/>
            <person name="Kellner H."/>
        </authorList>
    </citation>
    <scope>NUCLEOTIDE SEQUENCE [LARGE SCALE GENOMIC DNA]</scope>
    <source>
        <strain evidence="16 17">DSM 108281</strain>
    </source>
</reference>
<evidence type="ECO:0000259" key="15">
    <source>
        <dbReference type="Pfam" id="PF14413"/>
    </source>
</evidence>
<dbReference type="EC" id="2.7.7.79" evidence="3"/>
<evidence type="ECO:0000256" key="7">
    <source>
        <dbReference type="ARBA" id="ARBA00022695"/>
    </source>
</evidence>
<evidence type="ECO:0000256" key="6">
    <source>
        <dbReference type="ARBA" id="ARBA00022694"/>
    </source>
</evidence>
<proteinExistence type="inferred from homology"/>
<keyword evidence="17" id="KW-1185">Reference proteome</keyword>
<dbReference type="GO" id="GO:0006400">
    <property type="term" value="P:tRNA modification"/>
    <property type="evidence" value="ECO:0007669"/>
    <property type="project" value="InterPro"/>
</dbReference>
<keyword evidence="8" id="KW-0479">Metal-binding</keyword>
<keyword evidence="9" id="KW-0547">Nucleotide-binding</keyword>